<dbReference type="InterPro" id="IPR003833">
    <property type="entry name" value="CT_C_D"/>
</dbReference>
<keyword evidence="6" id="KW-1185">Reference proteome</keyword>
<gene>
    <name evidence="5" type="primary">pxpB</name>
    <name evidence="5" type="ORF">FCI23_41015</name>
</gene>
<evidence type="ECO:0000313" key="6">
    <source>
        <dbReference type="Proteomes" id="UP000305778"/>
    </source>
</evidence>
<dbReference type="PANTHER" id="PTHR34698:SF2">
    <property type="entry name" value="5-OXOPROLINASE SUBUNIT B"/>
    <property type="match status" value="1"/>
</dbReference>
<dbReference type="EMBL" id="SUMC01000075">
    <property type="protein sequence ID" value="TKA01170.1"/>
    <property type="molecule type" value="Genomic_DNA"/>
</dbReference>
<dbReference type="InterPro" id="IPR029000">
    <property type="entry name" value="Cyclophilin-like_dom_sf"/>
</dbReference>
<sequence>MTSASTADVVKILPVGDRALLLELDGPAEVHALHVEIERRRRDGRLPAVEEVIPAARTILIDGLADPMRFAREVTDWQVPPAEVDDRGLVEVPTIYDGADLEQVARHWHMTTREVIATHASVEHRVAFCGFAPGFAYITGLPPECTVPRRANPRTAVPAGSVALAGEFTGIYPRPSPGGWQLIGRAEVSLWDPNRDPATLLSPGTRVRFVELGS</sequence>
<dbReference type="SMART" id="SM00796">
    <property type="entry name" value="AHS1"/>
    <property type="match status" value="1"/>
</dbReference>
<dbReference type="GO" id="GO:0005524">
    <property type="term" value="F:ATP binding"/>
    <property type="evidence" value="ECO:0007669"/>
    <property type="project" value="UniProtKB-KW"/>
</dbReference>
<proteinExistence type="predicted"/>
<keyword evidence="1" id="KW-0547">Nucleotide-binding</keyword>
<dbReference type="SUPFAM" id="SSF50891">
    <property type="entry name" value="Cyclophilin-like"/>
    <property type="match status" value="1"/>
</dbReference>
<dbReference type="AlphaFoldDB" id="A0A4U0RXV1"/>
<accession>A0A4U0RXV1</accession>
<evidence type="ECO:0000259" key="4">
    <source>
        <dbReference type="SMART" id="SM00796"/>
    </source>
</evidence>
<organism evidence="5 6">
    <name type="scientific">Actinacidiphila oryziradicis</name>
    <dbReference type="NCBI Taxonomy" id="2571141"/>
    <lineage>
        <taxon>Bacteria</taxon>
        <taxon>Bacillati</taxon>
        <taxon>Actinomycetota</taxon>
        <taxon>Actinomycetes</taxon>
        <taxon>Kitasatosporales</taxon>
        <taxon>Streptomycetaceae</taxon>
        <taxon>Actinacidiphila</taxon>
    </lineage>
</organism>
<evidence type="ECO:0000256" key="1">
    <source>
        <dbReference type="ARBA" id="ARBA00022741"/>
    </source>
</evidence>
<feature type="domain" description="Carboxyltransferase" evidence="4">
    <location>
        <begin position="10"/>
        <end position="201"/>
    </location>
</feature>
<reference evidence="5 6" key="1">
    <citation type="submission" date="2019-04" db="EMBL/GenBank/DDBJ databases">
        <title>Streptomyces oryziradicis sp. nov., a novel actinomycete isolated from rhizosphere soil of rice (Oryza sativa L.).</title>
        <authorList>
            <person name="Li C."/>
        </authorList>
    </citation>
    <scope>NUCLEOTIDE SEQUENCE [LARGE SCALE GENOMIC DNA]</scope>
    <source>
        <strain evidence="5 6">NEAU-C40</strain>
    </source>
</reference>
<dbReference type="GO" id="GO:0017168">
    <property type="term" value="F:5-oxoprolinase (ATP-hydrolyzing) activity"/>
    <property type="evidence" value="ECO:0007669"/>
    <property type="project" value="UniProtKB-EC"/>
</dbReference>
<dbReference type="NCBIfam" id="TIGR00370">
    <property type="entry name" value="5-oxoprolinase subunit PxpB"/>
    <property type="match status" value="1"/>
</dbReference>
<dbReference type="InterPro" id="IPR010016">
    <property type="entry name" value="PxpB"/>
</dbReference>
<evidence type="ECO:0000256" key="3">
    <source>
        <dbReference type="ARBA" id="ARBA00022840"/>
    </source>
</evidence>
<dbReference type="SUPFAM" id="SSF160467">
    <property type="entry name" value="PH0987 N-terminal domain-like"/>
    <property type="match status" value="1"/>
</dbReference>
<name>A0A4U0RXV1_9ACTN</name>
<dbReference type="Pfam" id="PF02682">
    <property type="entry name" value="CT_C_D"/>
    <property type="match status" value="1"/>
</dbReference>
<comment type="caution">
    <text evidence="5">The sequence shown here is derived from an EMBL/GenBank/DDBJ whole genome shotgun (WGS) entry which is preliminary data.</text>
</comment>
<dbReference type="Gene3D" id="2.40.100.10">
    <property type="entry name" value="Cyclophilin-like"/>
    <property type="match status" value="1"/>
</dbReference>
<dbReference type="EC" id="3.5.2.9" evidence="5"/>
<keyword evidence="3" id="KW-0067">ATP-binding</keyword>
<dbReference type="Proteomes" id="UP000305778">
    <property type="component" value="Unassembled WGS sequence"/>
</dbReference>
<evidence type="ECO:0000313" key="5">
    <source>
        <dbReference type="EMBL" id="TKA01170.1"/>
    </source>
</evidence>
<protein>
    <submittedName>
        <fullName evidence="5">5-oxoprolinase subunit PxpB</fullName>
        <ecNumber evidence="5">3.5.2.9</ecNumber>
    </submittedName>
</protein>
<dbReference type="OrthoDB" id="9778567at2"/>
<dbReference type="PANTHER" id="PTHR34698">
    <property type="entry name" value="5-OXOPROLINASE SUBUNIT B"/>
    <property type="match status" value="1"/>
</dbReference>
<dbReference type="Gene3D" id="3.30.1360.40">
    <property type="match status" value="1"/>
</dbReference>
<evidence type="ECO:0000256" key="2">
    <source>
        <dbReference type="ARBA" id="ARBA00022801"/>
    </source>
</evidence>
<keyword evidence="2 5" id="KW-0378">Hydrolase</keyword>